<comment type="caution">
    <text evidence="2">The sequence shown here is derived from an EMBL/GenBank/DDBJ whole genome shotgun (WGS) entry which is preliminary data.</text>
</comment>
<keyword evidence="3" id="KW-1185">Reference proteome</keyword>
<feature type="transmembrane region" description="Helical" evidence="1">
    <location>
        <begin position="44"/>
        <end position="66"/>
    </location>
</feature>
<feature type="transmembrane region" description="Helical" evidence="1">
    <location>
        <begin position="113"/>
        <end position="138"/>
    </location>
</feature>
<dbReference type="EMBL" id="MYFO01000003">
    <property type="protein sequence ID" value="TFE90980.1"/>
    <property type="molecule type" value="Genomic_DNA"/>
</dbReference>
<gene>
    <name evidence="2" type="ORF">B5M42_03920</name>
</gene>
<evidence type="ECO:0000313" key="3">
    <source>
        <dbReference type="Proteomes" id="UP000298246"/>
    </source>
</evidence>
<feature type="transmembrane region" description="Helical" evidence="1">
    <location>
        <begin position="150"/>
        <end position="173"/>
    </location>
</feature>
<evidence type="ECO:0000313" key="2">
    <source>
        <dbReference type="EMBL" id="TFE90980.1"/>
    </source>
</evidence>
<keyword evidence="1" id="KW-0472">Membrane</keyword>
<dbReference type="AlphaFoldDB" id="A0A4Y8QAV7"/>
<sequence length="207" mass="23455">MRKFGIGLITALAFVVAAYAIVQYGFFHPKYAGLVQEKLRKPDFHLTPWVYVLYAHIATACLAIVIGPFQLFRKQRSAAARRRHRMLGIIYVASIMLSSLVSVYLSLYATGGWVAGVGFFTLDLLWAASTLMGVIRIIQGKADAHRRWMLRSYALTLAAVGLRLYLFPLVLLFDGDFEAAYRVVAWLCWIPNLAIAEIWIRRQRKGE</sequence>
<keyword evidence="1" id="KW-0812">Transmembrane</keyword>
<evidence type="ECO:0008006" key="4">
    <source>
        <dbReference type="Google" id="ProtNLM"/>
    </source>
</evidence>
<feature type="transmembrane region" description="Helical" evidence="1">
    <location>
        <begin position="87"/>
        <end position="107"/>
    </location>
</feature>
<keyword evidence="1" id="KW-1133">Transmembrane helix</keyword>
<dbReference type="InterPro" id="IPR018750">
    <property type="entry name" value="DUF2306_membrane"/>
</dbReference>
<protein>
    <recommendedName>
        <fullName evidence="4">DUF2306 domain-containing protein</fullName>
    </recommendedName>
</protein>
<dbReference type="OrthoDB" id="195502at2"/>
<dbReference type="Proteomes" id="UP000298246">
    <property type="component" value="Unassembled WGS sequence"/>
</dbReference>
<reference evidence="2 3" key="1">
    <citation type="submission" date="2017-03" db="EMBL/GenBank/DDBJ databases">
        <title>Isolation of Levoglucosan Utilizing Bacteria.</title>
        <authorList>
            <person name="Arya A.S."/>
        </authorList>
    </citation>
    <scope>NUCLEOTIDE SEQUENCE [LARGE SCALE GENOMIC DNA]</scope>
    <source>
        <strain evidence="2 3">MEC069</strain>
    </source>
</reference>
<accession>A0A4Y8QAV7</accession>
<evidence type="ECO:0000256" key="1">
    <source>
        <dbReference type="SAM" id="Phobius"/>
    </source>
</evidence>
<proteinExistence type="predicted"/>
<dbReference type="Pfam" id="PF10067">
    <property type="entry name" value="DUF2306"/>
    <property type="match status" value="1"/>
</dbReference>
<dbReference type="RefSeq" id="WP_134749935.1">
    <property type="nucleotide sequence ID" value="NZ_MYFO02000007.1"/>
</dbReference>
<name>A0A4Y8QAV7_9BACL</name>
<feature type="transmembrane region" description="Helical" evidence="1">
    <location>
        <begin position="179"/>
        <end position="200"/>
    </location>
</feature>
<organism evidence="2 3">
    <name type="scientific">Paenibacillus athensensis</name>
    <dbReference type="NCBI Taxonomy" id="1967502"/>
    <lineage>
        <taxon>Bacteria</taxon>
        <taxon>Bacillati</taxon>
        <taxon>Bacillota</taxon>
        <taxon>Bacilli</taxon>
        <taxon>Bacillales</taxon>
        <taxon>Paenibacillaceae</taxon>
        <taxon>Paenibacillus</taxon>
    </lineage>
</organism>